<dbReference type="RefSeq" id="WP_255829437.1">
    <property type="nucleotide sequence ID" value="NZ_BLJR01000009.1"/>
</dbReference>
<comment type="caution">
    <text evidence="1">The sequence shown here is derived from an EMBL/GenBank/DDBJ whole genome shotgun (WGS) entry which is preliminary data.</text>
</comment>
<dbReference type="AlphaFoldDB" id="A0A1A0DN43"/>
<accession>A0A1A0DN43</accession>
<dbReference type="PATRIC" id="fig|1590.192.peg.16"/>
<protein>
    <submittedName>
        <fullName evidence="1">Uncharacterized protein</fullName>
    </submittedName>
</protein>
<evidence type="ECO:0000313" key="2">
    <source>
        <dbReference type="Proteomes" id="UP000094892"/>
    </source>
</evidence>
<gene>
    <name evidence="1" type="ORF">LPJSA22_00016</name>
</gene>
<evidence type="ECO:0000313" key="1">
    <source>
        <dbReference type="EMBL" id="ODO60084.1"/>
    </source>
</evidence>
<dbReference type="GeneID" id="77218453"/>
<proteinExistence type="predicted"/>
<reference evidence="1 2" key="1">
    <citation type="submission" date="2016-08" db="EMBL/GenBank/DDBJ databases">
        <title>Genome sequencing of Lactobacillus plantarum JSA22, isolated from fermented soybean paste.</title>
        <authorList>
            <person name="Choi H.S."/>
        </authorList>
    </citation>
    <scope>NUCLEOTIDE SEQUENCE [LARGE SCALE GENOMIC DNA]</scope>
    <source>
        <strain evidence="1 2">JSA22</strain>
    </source>
</reference>
<dbReference type="EMBL" id="MCOL01000001">
    <property type="protein sequence ID" value="ODO60084.1"/>
    <property type="molecule type" value="Genomic_DNA"/>
</dbReference>
<dbReference type="Proteomes" id="UP000094892">
    <property type="component" value="Unassembled WGS sequence"/>
</dbReference>
<sequence length="42" mass="4801">MMNAGLQNVIVVVKTSNYRFTTDNGGLPLMCCCRRQSKYRCQ</sequence>
<organism evidence="1 2">
    <name type="scientific">Lactiplantibacillus plantarum</name>
    <name type="common">Lactobacillus plantarum</name>
    <dbReference type="NCBI Taxonomy" id="1590"/>
    <lineage>
        <taxon>Bacteria</taxon>
        <taxon>Bacillati</taxon>
        <taxon>Bacillota</taxon>
        <taxon>Bacilli</taxon>
        <taxon>Lactobacillales</taxon>
        <taxon>Lactobacillaceae</taxon>
        <taxon>Lactiplantibacillus</taxon>
    </lineage>
</organism>
<name>A0A1A0DN43_LACPN</name>